<dbReference type="RefSeq" id="WP_234866972.1">
    <property type="nucleotide sequence ID" value="NZ_JAKEVY010000004.1"/>
</dbReference>
<reference evidence="3 4" key="1">
    <citation type="submission" date="2022-01" db="EMBL/GenBank/DDBJ databases">
        <title>Flavihumibacter sp. nov., isolated from sediment of a river.</title>
        <authorList>
            <person name="Liu H."/>
        </authorList>
    </citation>
    <scope>NUCLEOTIDE SEQUENCE [LARGE SCALE GENOMIC DNA]</scope>
    <source>
        <strain evidence="3 4">RY-1</strain>
    </source>
</reference>
<dbReference type="InterPro" id="IPR007844">
    <property type="entry name" value="AsmA"/>
</dbReference>
<name>A0ABS9BKZ7_9BACT</name>
<protein>
    <submittedName>
        <fullName evidence="3">AsmA family protein</fullName>
    </submittedName>
</protein>
<dbReference type="EMBL" id="JAKEVY010000004">
    <property type="protein sequence ID" value="MCF1716020.1"/>
    <property type="molecule type" value="Genomic_DNA"/>
</dbReference>
<dbReference type="PANTHER" id="PTHR30441:SF8">
    <property type="entry name" value="DUF748 DOMAIN-CONTAINING PROTEIN"/>
    <property type="match status" value="1"/>
</dbReference>
<dbReference type="Pfam" id="PF05170">
    <property type="entry name" value="AsmA"/>
    <property type="match status" value="1"/>
</dbReference>
<feature type="region of interest" description="Disordered" evidence="1">
    <location>
        <begin position="1020"/>
        <end position="1042"/>
    </location>
</feature>
<keyword evidence="4" id="KW-1185">Reference proteome</keyword>
<sequence>MSVRIRRVAKIIGILLGSILALLYLLPLLFADRIEQSIKTWINQTVESQVDFKKVQIGFFSHFPRLTLTLKDFSLTGAKPFEKDTLMAGESLSFGINLASLFQDDLEVDQFFIEGANVKVLVDKDGKANYAIYKAKNKTDTAAVKKSGGTSLQIQGIYFSDCSLYYEDASIPLLIESNEFSYEGRGMLDQEEFDLTSSLHAKSMSVEYNGTRYLDQRSVDADLITGVNTYSLALRFQKNDILINQLPVDFSGTLFFVRDGYDIDLSLVSGSTDFKNIFSVLPPGYDSWFKDTRITGKSKVTLDLKGAYRAGTGEAPDMHISCLINEGSIQHKNAPKPLRNVQLKADLYLPRLEPDSMLVKIDCLYFTLDEDSSQIKGQVQGFDNPIIQADINSRIELQLLDQALGLSDVDIAGKLAIRANIDGQLKRGQNPSNFRPDTILLSVPSYQLNARLEQGKIKFQQLPLAVAEISASIESSLTGSNWEDIHLKIQEFKAKPGSGQMEMTAELDGLFPSNMKISGKATLPMKEINQVFPLEGYRYEGDLHMQIDAAGELNTENNAFPVTAAQLQWKAGRIQTPFSASSLDNIFIESSIESNTGNSKDLRISIPTAKFQFNNQPFELTGKLENLQDIHYQIAANGTLNLDSLYQLLAIDDFRVGGNLEMNLDLGGRVSDIEQKRYRNLRQKGYLQAEQLQLRSNAYPAPFVFPSLRLEFNQEHAWLKNTTLQYKRNQLNLEGDVQQIVGYLMNQSELKGILSIRGKHLQLDDFTAFEATTVSDSTSTGKEGSGVLLFPDGINFILKAAIDTVQFGESSLHQLAGQLQIQKGVAKLSQTTARIAGARVFLEADYQPENPYSAKFSIKTRADSFDVKKAYEEISLFREMAPSAAYTKGLISMDYFLSGRINEQMDPVNPSLKGKGKLVLENVEVKGLKLFNAVSKASGKDSINNPQLKAVVINSSINNNLITIERTRMRIFGFRPRVEGQVSLDGQLNLRFRLGLPPLGIIGIPMTVTGTSENPVVRVRRGKDSEELEETVDEAVTPPEQE</sequence>
<evidence type="ECO:0000313" key="4">
    <source>
        <dbReference type="Proteomes" id="UP001200145"/>
    </source>
</evidence>
<accession>A0ABS9BKZ7</accession>
<evidence type="ECO:0000259" key="2">
    <source>
        <dbReference type="Pfam" id="PF05170"/>
    </source>
</evidence>
<evidence type="ECO:0000313" key="3">
    <source>
        <dbReference type="EMBL" id="MCF1716020.1"/>
    </source>
</evidence>
<feature type="domain" description="AsmA" evidence="2">
    <location>
        <begin position="8"/>
        <end position="168"/>
    </location>
</feature>
<dbReference type="Proteomes" id="UP001200145">
    <property type="component" value="Unassembled WGS sequence"/>
</dbReference>
<proteinExistence type="predicted"/>
<comment type="caution">
    <text evidence="3">The sequence shown here is derived from an EMBL/GenBank/DDBJ whole genome shotgun (WGS) entry which is preliminary data.</text>
</comment>
<dbReference type="InterPro" id="IPR052894">
    <property type="entry name" value="AsmA-related"/>
</dbReference>
<gene>
    <name evidence="3" type="ORF">L0U88_15375</name>
</gene>
<evidence type="ECO:0000256" key="1">
    <source>
        <dbReference type="SAM" id="MobiDB-lite"/>
    </source>
</evidence>
<organism evidence="3 4">
    <name type="scientific">Flavihumibacter fluminis</name>
    <dbReference type="NCBI Taxonomy" id="2909236"/>
    <lineage>
        <taxon>Bacteria</taxon>
        <taxon>Pseudomonadati</taxon>
        <taxon>Bacteroidota</taxon>
        <taxon>Chitinophagia</taxon>
        <taxon>Chitinophagales</taxon>
        <taxon>Chitinophagaceae</taxon>
        <taxon>Flavihumibacter</taxon>
    </lineage>
</organism>
<dbReference type="PANTHER" id="PTHR30441">
    <property type="entry name" value="DUF748 DOMAIN-CONTAINING PROTEIN"/>
    <property type="match status" value="1"/>
</dbReference>